<sequence>MQRLPLSNHRIPASHYNPYTHIKHNHSLLQSQNPSQPLQSLFPHQAQSLSFLSKTTSPSFNHRVPASHYNPYSHIKNNHSLLQPQNLSQPLQSLSPHQAQTVPLSITESQPVTTTPIPTSNTTTLSFHQEQPLPPSTTES</sequence>
<gene>
    <name evidence="2" type="ORF">Pcinc_035945</name>
</gene>
<dbReference type="Proteomes" id="UP001286313">
    <property type="component" value="Unassembled WGS sequence"/>
</dbReference>
<dbReference type="EMBL" id="JAWQEG010005498">
    <property type="protein sequence ID" value="KAK3857824.1"/>
    <property type="molecule type" value="Genomic_DNA"/>
</dbReference>
<feature type="region of interest" description="Disordered" evidence="1">
    <location>
        <begin position="62"/>
        <end position="140"/>
    </location>
</feature>
<keyword evidence="3" id="KW-1185">Reference proteome</keyword>
<feature type="compositionally biased region" description="Low complexity" evidence="1">
    <location>
        <begin position="78"/>
        <end position="98"/>
    </location>
</feature>
<comment type="caution">
    <text evidence="2">The sequence shown here is derived from an EMBL/GenBank/DDBJ whole genome shotgun (WGS) entry which is preliminary data.</text>
</comment>
<accession>A0AAE1BYQ8</accession>
<reference evidence="2" key="1">
    <citation type="submission" date="2023-10" db="EMBL/GenBank/DDBJ databases">
        <title>Genome assemblies of two species of porcelain crab, Petrolisthes cinctipes and Petrolisthes manimaculis (Anomura: Porcellanidae).</title>
        <authorList>
            <person name="Angst P."/>
        </authorList>
    </citation>
    <scope>NUCLEOTIDE SEQUENCE</scope>
    <source>
        <strain evidence="2">PB745_01</strain>
        <tissue evidence="2">Gill</tissue>
    </source>
</reference>
<evidence type="ECO:0000313" key="3">
    <source>
        <dbReference type="Proteomes" id="UP001286313"/>
    </source>
</evidence>
<name>A0AAE1BYQ8_PETCI</name>
<proteinExistence type="predicted"/>
<dbReference type="AlphaFoldDB" id="A0AAE1BYQ8"/>
<protein>
    <submittedName>
        <fullName evidence="2">Uncharacterized protein</fullName>
    </submittedName>
</protein>
<evidence type="ECO:0000313" key="2">
    <source>
        <dbReference type="EMBL" id="KAK3857824.1"/>
    </source>
</evidence>
<feature type="compositionally biased region" description="Low complexity" evidence="1">
    <location>
        <begin position="111"/>
        <end position="124"/>
    </location>
</feature>
<feature type="compositionally biased region" description="Polar residues" evidence="1">
    <location>
        <begin position="99"/>
        <end position="110"/>
    </location>
</feature>
<organism evidence="2 3">
    <name type="scientific">Petrolisthes cinctipes</name>
    <name type="common">Flat porcelain crab</name>
    <dbReference type="NCBI Taxonomy" id="88211"/>
    <lineage>
        <taxon>Eukaryota</taxon>
        <taxon>Metazoa</taxon>
        <taxon>Ecdysozoa</taxon>
        <taxon>Arthropoda</taxon>
        <taxon>Crustacea</taxon>
        <taxon>Multicrustacea</taxon>
        <taxon>Malacostraca</taxon>
        <taxon>Eumalacostraca</taxon>
        <taxon>Eucarida</taxon>
        <taxon>Decapoda</taxon>
        <taxon>Pleocyemata</taxon>
        <taxon>Anomura</taxon>
        <taxon>Galatheoidea</taxon>
        <taxon>Porcellanidae</taxon>
        <taxon>Petrolisthes</taxon>
    </lineage>
</organism>
<evidence type="ECO:0000256" key="1">
    <source>
        <dbReference type="SAM" id="MobiDB-lite"/>
    </source>
</evidence>